<dbReference type="InterPro" id="IPR012338">
    <property type="entry name" value="Beta-lactam/transpept-like"/>
</dbReference>
<dbReference type="Gene3D" id="3.40.710.10">
    <property type="entry name" value="DD-peptidase/beta-lactamase superfamily"/>
    <property type="match status" value="1"/>
</dbReference>
<keyword evidence="4" id="KW-1185">Reference proteome</keyword>
<evidence type="ECO:0000313" key="3">
    <source>
        <dbReference type="EMBL" id="MDT0456949.1"/>
    </source>
</evidence>
<dbReference type="EMBL" id="JAVRFE010000016">
    <property type="protein sequence ID" value="MDT0456949.1"/>
    <property type="molecule type" value="Genomic_DNA"/>
</dbReference>
<comment type="caution">
    <text evidence="3">The sequence shown here is derived from an EMBL/GenBank/DDBJ whole genome shotgun (WGS) entry which is preliminary data.</text>
</comment>
<dbReference type="Pfam" id="PF00144">
    <property type="entry name" value="Beta-lactamase"/>
    <property type="match status" value="1"/>
</dbReference>
<dbReference type="Proteomes" id="UP001180551">
    <property type="component" value="Unassembled WGS sequence"/>
</dbReference>
<dbReference type="RefSeq" id="WP_311624121.1">
    <property type="nucleotide sequence ID" value="NZ_JAVRFE010000016.1"/>
</dbReference>
<dbReference type="PANTHER" id="PTHR43319">
    <property type="entry name" value="BETA-LACTAMASE-RELATED"/>
    <property type="match status" value="1"/>
</dbReference>
<evidence type="ECO:0000313" key="4">
    <source>
        <dbReference type="Proteomes" id="UP001180551"/>
    </source>
</evidence>
<dbReference type="PANTHER" id="PTHR43319:SF3">
    <property type="entry name" value="BETA-LACTAMASE-RELATED DOMAIN-CONTAINING PROTEIN"/>
    <property type="match status" value="1"/>
</dbReference>
<proteinExistence type="predicted"/>
<feature type="domain" description="Beta-lactamase-related" evidence="2">
    <location>
        <begin position="21"/>
        <end position="382"/>
    </location>
</feature>
<dbReference type="InterPro" id="IPR001466">
    <property type="entry name" value="Beta-lactam-related"/>
</dbReference>
<sequence length="425" mass="44910">MGPATVDGHCAPGFTGVREAFERNFRTHGDIGAAVTVTLEGEAVVDLWGGRADAAGTRAWEHDTLVNVYSTSKGMTALCAHLLVDRGELDLDAPVVRYWPEFGQAGKQDIPVRWLLSHRAGLIAPRAPLPEGCAYDWDRVCTALAATEPWWEPGTAQGYHAVTFGYLVGEVVRRITGQSLGAFLRSEITGPLGAEVFIGTPAEEHARCADMVGRLDEARIAAQFPGVPKPPFRTLADHPLAVVMLALLSIPTGDVNSAAYRSAEIPAGNAHASAHGLATVYGALAGGTLVGPGTLEAMRRSQSLPGERDLTIDALAPAGHEHRWGLGYMLNHQGQAGPNPGAFGHGGAGGSYAFADPENRLSFAYTMNKYGGGTTGDDPRNRGLVRAVYQALAQTRRPGAGRTEERPVRAAAPAAAPPEARPPRR</sequence>
<dbReference type="GO" id="GO:0016787">
    <property type="term" value="F:hydrolase activity"/>
    <property type="evidence" value="ECO:0007669"/>
    <property type="project" value="UniProtKB-KW"/>
</dbReference>
<dbReference type="SUPFAM" id="SSF56601">
    <property type="entry name" value="beta-lactamase/transpeptidase-like"/>
    <property type="match status" value="1"/>
</dbReference>
<feature type="region of interest" description="Disordered" evidence="1">
    <location>
        <begin position="393"/>
        <end position="425"/>
    </location>
</feature>
<feature type="compositionally biased region" description="Pro residues" evidence="1">
    <location>
        <begin position="415"/>
        <end position="425"/>
    </location>
</feature>
<dbReference type="InterPro" id="IPR052907">
    <property type="entry name" value="Beta-lactamase/esterase"/>
</dbReference>
<dbReference type="EC" id="3.1.1.103" evidence="3"/>
<keyword evidence="3" id="KW-0378">Hydrolase</keyword>
<evidence type="ECO:0000256" key="1">
    <source>
        <dbReference type="SAM" id="MobiDB-lite"/>
    </source>
</evidence>
<protein>
    <submittedName>
        <fullName evidence="3">Serine hydrolase domain-containing protein</fullName>
        <ecNumber evidence="3">3.1.1.103</ecNumber>
    </submittedName>
</protein>
<name>A0ABU2T818_9ACTN</name>
<organism evidence="3 4">
    <name type="scientific">Streptomyces mooreae</name>
    <dbReference type="NCBI Taxonomy" id="3075523"/>
    <lineage>
        <taxon>Bacteria</taxon>
        <taxon>Bacillati</taxon>
        <taxon>Actinomycetota</taxon>
        <taxon>Actinomycetes</taxon>
        <taxon>Kitasatosporales</taxon>
        <taxon>Streptomycetaceae</taxon>
        <taxon>Streptomyces</taxon>
    </lineage>
</organism>
<accession>A0ABU2T818</accession>
<gene>
    <name evidence="3" type="ORF">RM550_14585</name>
</gene>
<reference evidence="3" key="1">
    <citation type="submission" date="2024-05" db="EMBL/GenBank/DDBJ databases">
        <title>30 novel species of actinomycetes from the DSMZ collection.</title>
        <authorList>
            <person name="Nouioui I."/>
        </authorList>
    </citation>
    <scope>NUCLEOTIDE SEQUENCE</scope>
    <source>
        <strain evidence="3">DSM 41527</strain>
    </source>
</reference>
<evidence type="ECO:0000259" key="2">
    <source>
        <dbReference type="Pfam" id="PF00144"/>
    </source>
</evidence>